<comment type="caution">
    <text evidence="2">The sequence shown here is derived from an EMBL/GenBank/DDBJ whole genome shotgun (WGS) entry which is preliminary data.</text>
</comment>
<reference evidence="2 3" key="1">
    <citation type="journal article" date="2016" name="Environ. Microbiol.">
        <title>Genomic resolution of a cold subsurface aquifer community provides metabolic insights for novel microbes adapted to high CO concentrations.</title>
        <authorList>
            <person name="Probst A.J."/>
            <person name="Castelle C.J."/>
            <person name="Singh A."/>
            <person name="Brown C.T."/>
            <person name="Anantharaman K."/>
            <person name="Sharon I."/>
            <person name="Hug L.A."/>
            <person name="Burstein D."/>
            <person name="Emerson J.B."/>
            <person name="Thomas B.C."/>
            <person name="Banfield J.F."/>
        </authorList>
    </citation>
    <scope>NUCLEOTIDE SEQUENCE [LARGE SCALE GENOMIC DNA]</scope>
    <source>
        <strain evidence="2">CG2_30_40_21</strain>
    </source>
</reference>
<evidence type="ECO:0000313" key="2">
    <source>
        <dbReference type="EMBL" id="OIP39981.1"/>
    </source>
</evidence>
<dbReference type="AlphaFoldDB" id="A0A1J5DV70"/>
<dbReference type="EMBL" id="MNYI01000132">
    <property type="protein sequence ID" value="OIP39981.1"/>
    <property type="molecule type" value="Genomic_DNA"/>
</dbReference>
<dbReference type="Pfam" id="PF04015">
    <property type="entry name" value="DUF362"/>
    <property type="match status" value="1"/>
</dbReference>
<dbReference type="Proteomes" id="UP000183085">
    <property type="component" value="Unassembled WGS sequence"/>
</dbReference>
<evidence type="ECO:0000259" key="1">
    <source>
        <dbReference type="Pfam" id="PF04015"/>
    </source>
</evidence>
<protein>
    <recommendedName>
        <fullName evidence="1">DUF362 domain-containing protein</fullName>
    </recommendedName>
</protein>
<dbReference type="InterPro" id="IPR007160">
    <property type="entry name" value="DUF362"/>
</dbReference>
<dbReference type="STRING" id="1817895.AUJ95_04950"/>
<proteinExistence type="predicted"/>
<organism evidence="2 3">
    <name type="scientific">Candidatus Desantisbacteria bacterium CG2_30_40_21</name>
    <dbReference type="NCBI Taxonomy" id="1817895"/>
    <lineage>
        <taxon>Bacteria</taxon>
        <taxon>Candidatus Desantisiibacteriota</taxon>
    </lineage>
</organism>
<evidence type="ECO:0000313" key="3">
    <source>
        <dbReference type="Proteomes" id="UP000183085"/>
    </source>
</evidence>
<name>A0A1J5DV70_9BACT</name>
<sequence>MTVCIKKVCEYNIAKIQQSLHQSLELINFKLIPGKKAVLKPNIVMPARPSTSIVTHPAIVEATINLLRDAGIFDISIVEEPAIGLDVRESFQVSGYAELAKRMGVHIYGFETGEKTEIEWQYGKLKIPRIFLDADLYINLPKIKTHGYTTVTLSIKNQKGLVSSQIKKYIHTLGLHVPLIELAKVISPHLIIMDGICAMEGEGPTQGKSKKLNALIVGTNMLECDIVASRLMGIDPYKVAHLAYGISEGLGEKEPVITGDSILSLTKQFVPANLEYGRKLNVYAWRNPAACSSCMDSFHQAIKEAVLNPEWWLPFVSRFAWYALFGRINILQGKNASIPPLSGWNVCFGTCTRKLSKEKGFAYVPGCPPVVHDVLRYFFSNG</sequence>
<gene>
    <name evidence="2" type="ORF">AUJ95_04950</name>
</gene>
<accession>A0A1J5DV70</accession>
<feature type="domain" description="DUF362" evidence="1">
    <location>
        <begin position="38"/>
        <end position="229"/>
    </location>
</feature>